<keyword evidence="10" id="KW-1185">Reference proteome</keyword>
<keyword evidence="6" id="KW-0560">Oxidoreductase</keyword>
<dbReference type="GO" id="GO:0004601">
    <property type="term" value="F:peroxidase activity"/>
    <property type="evidence" value="ECO:0007669"/>
    <property type="project" value="UniProtKB-KW"/>
</dbReference>
<evidence type="ECO:0000313" key="9">
    <source>
        <dbReference type="EMBL" id="UOQ71631.1"/>
    </source>
</evidence>
<dbReference type="InterPro" id="IPR006314">
    <property type="entry name" value="Dyp_peroxidase"/>
</dbReference>
<gene>
    <name evidence="9" type="ORF">MUN79_23950</name>
</gene>
<dbReference type="PANTHER" id="PTHR30521">
    <property type="entry name" value="DEFERROCHELATASE/PEROXIDASE"/>
    <property type="match status" value="1"/>
</dbReference>
<comment type="cofactor">
    <cofactor evidence="1">
        <name>heme b</name>
        <dbReference type="ChEBI" id="CHEBI:60344"/>
    </cofactor>
</comment>
<evidence type="ECO:0000259" key="8">
    <source>
        <dbReference type="Pfam" id="PF20628"/>
    </source>
</evidence>
<keyword evidence="3" id="KW-0349">Heme</keyword>
<dbReference type="Pfam" id="PF20628">
    <property type="entry name" value="Dyp_perox_C"/>
    <property type="match status" value="1"/>
</dbReference>
<dbReference type="AlphaFoldDB" id="A0A8T9Q5C5"/>
<evidence type="ECO:0000313" key="10">
    <source>
        <dbReference type="Proteomes" id="UP000831796"/>
    </source>
</evidence>
<dbReference type="GO" id="GO:0020037">
    <property type="term" value="F:heme binding"/>
    <property type="evidence" value="ECO:0007669"/>
    <property type="project" value="InterPro"/>
</dbReference>
<dbReference type="RefSeq" id="WP_244675038.1">
    <property type="nucleotide sequence ID" value="NZ_CP095046.1"/>
</dbReference>
<keyword evidence="4" id="KW-0479">Metal-binding</keyword>
<keyword evidence="7" id="KW-0408">Iron</keyword>
<evidence type="ECO:0000256" key="4">
    <source>
        <dbReference type="ARBA" id="ARBA00022723"/>
    </source>
</evidence>
<dbReference type="GO" id="GO:0005829">
    <property type="term" value="C:cytosol"/>
    <property type="evidence" value="ECO:0007669"/>
    <property type="project" value="TreeGrafter"/>
</dbReference>
<proteinExistence type="predicted"/>
<dbReference type="EMBL" id="CP095046">
    <property type="protein sequence ID" value="UOQ71631.1"/>
    <property type="molecule type" value="Genomic_DNA"/>
</dbReference>
<evidence type="ECO:0000256" key="5">
    <source>
        <dbReference type="ARBA" id="ARBA00022729"/>
    </source>
</evidence>
<keyword evidence="5" id="KW-0732">Signal</keyword>
<name>A0A8T9Q5C5_9BACT</name>
<dbReference type="KEGG" id="hcu:MUN79_23950"/>
<dbReference type="PROSITE" id="PS51404">
    <property type="entry name" value="DYP_PEROXIDASE"/>
    <property type="match status" value="1"/>
</dbReference>
<evidence type="ECO:0000256" key="1">
    <source>
        <dbReference type="ARBA" id="ARBA00001970"/>
    </source>
</evidence>
<organism evidence="9 10">
    <name type="scientific">Hymenobacter cellulosilyticus</name>
    <dbReference type="NCBI Taxonomy" id="2932248"/>
    <lineage>
        <taxon>Bacteria</taxon>
        <taxon>Pseudomonadati</taxon>
        <taxon>Bacteroidota</taxon>
        <taxon>Cytophagia</taxon>
        <taxon>Cytophagales</taxon>
        <taxon>Hymenobacteraceae</taxon>
        <taxon>Hymenobacter</taxon>
    </lineage>
</organism>
<dbReference type="NCBIfam" id="TIGR01413">
    <property type="entry name" value="Dyp_perox_fam"/>
    <property type="match status" value="1"/>
</dbReference>
<dbReference type="SUPFAM" id="SSF54909">
    <property type="entry name" value="Dimeric alpha+beta barrel"/>
    <property type="match status" value="1"/>
</dbReference>
<accession>A0A8T9Q5C5</accession>
<keyword evidence="2 9" id="KW-0575">Peroxidase</keyword>
<feature type="domain" description="Dyp-type peroxidase C-terminal" evidence="8">
    <location>
        <begin position="338"/>
        <end position="415"/>
    </location>
</feature>
<dbReference type="InterPro" id="IPR011008">
    <property type="entry name" value="Dimeric_a/b-barrel"/>
</dbReference>
<dbReference type="Proteomes" id="UP000831796">
    <property type="component" value="Chromosome"/>
</dbReference>
<evidence type="ECO:0000256" key="2">
    <source>
        <dbReference type="ARBA" id="ARBA00022559"/>
    </source>
</evidence>
<dbReference type="PANTHER" id="PTHR30521:SF4">
    <property type="entry name" value="DEFERROCHELATASE"/>
    <property type="match status" value="1"/>
</dbReference>
<protein>
    <submittedName>
        <fullName evidence="9">Dyp-type peroxidase</fullName>
    </submittedName>
</protein>
<dbReference type="InterPro" id="IPR048328">
    <property type="entry name" value="Dyp_perox_C"/>
</dbReference>
<evidence type="ECO:0000256" key="3">
    <source>
        <dbReference type="ARBA" id="ARBA00022617"/>
    </source>
</evidence>
<dbReference type="GO" id="GO:0046872">
    <property type="term" value="F:metal ion binding"/>
    <property type="evidence" value="ECO:0007669"/>
    <property type="project" value="UniProtKB-KW"/>
</dbReference>
<evidence type="ECO:0000256" key="6">
    <source>
        <dbReference type="ARBA" id="ARBA00023002"/>
    </source>
</evidence>
<sequence length="492" mass="54202">MPAITYQAAIDKYGDVQGNIIKGHGRDHAALLFVEFTNPAPAREWIRSLRTGEAGVRLTSTADQLRETLRFKEFGIPGNLFAMLLLSASGIQKLGQAVPQEANQTPQLAAQGLPHQTVFEQGMRSAAARQRLKDPDPKQWEKGWFESGTDTPTPIDALLLLADDDWEGVQHAARAIQEKLPAAGVELRLVDWGHSLRNDNGDGIEHFGYADGVSQPIYLQQDAPNHEPEGTAKDTPLWEDVDRWDPTLHTPEELVLVPDSLGSGAGAMGSFMVYRKLQQQVTAFKEAEERLARRLGLAPGDEERAGAMLVGRYEDGTPLVERGAQGLISPIVNNFTYAEDEKGSRCPFHAHIRKTNPRGETKHPEERLHMITRRGIPFGSAEEAKKEDGKPVGLLFMCFQRSIQQQFEFIQSSWANDADFLFGQNKPGIDPIIGQVDVGEDRGKYRFNYTYGASGCRKSSFGGFVSLLGGEYFYAPSLSGLDKLATAPEGAN</sequence>
<reference evidence="9" key="1">
    <citation type="submission" date="2022-04" db="EMBL/GenBank/DDBJ databases">
        <title>Hymenobacter sp. isolated from the air.</title>
        <authorList>
            <person name="Won M."/>
            <person name="Lee C.-M."/>
            <person name="Woen H.-Y."/>
            <person name="Kwon S.-W."/>
        </authorList>
    </citation>
    <scope>NUCLEOTIDE SEQUENCE</scope>
    <source>
        <strain evidence="9">5116S-3</strain>
    </source>
</reference>
<evidence type="ECO:0000256" key="7">
    <source>
        <dbReference type="ARBA" id="ARBA00023004"/>
    </source>
</evidence>